<reference evidence="4 5" key="1">
    <citation type="submission" date="2016-01" db="EMBL/GenBank/DDBJ databases">
        <title>The new phylogeny of the genus Mycobacterium.</title>
        <authorList>
            <person name="Tarcisio F."/>
            <person name="Conor M."/>
            <person name="Antonella G."/>
            <person name="Elisabetta G."/>
            <person name="Giulia F.S."/>
            <person name="Sara T."/>
            <person name="Anna F."/>
            <person name="Clotilde B."/>
            <person name="Roberto B."/>
            <person name="Veronica D.S."/>
            <person name="Fabio R."/>
            <person name="Monica P."/>
            <person name="Olivier J."/>
            <person name="Enrico T."/>
            <person name="Nicola S."/>
        </authorList>
    </citation>
    <scope>NUCLEOTIDE SEQUENCE [LARGE SCALE GENOMIC DNA]</scope>
    <source>
        <strain evidence="4 5">DSM 44166</strain>
    </source>
</reference>
<dbReference type="PANTHER" id="PTHR46766">
    <property type="entry name" value="GLUTAMINE-RICH PROTEIN 2"/>
    <property type="match status" value="1"/>
</dbReference>
<dbReference type="AlphaFoldDB" id="A0A1X2DX66"/>
<dbReference type="EMBL" id="LQPW01000148">
    <property type="protein sequence ID" value="ORW92722.1"/>
    <property type="molecule type" value="Genomic_DNA"/>
</dbReference>
<evidence type="ECO:0000259" key="2">
    <source>
        <dbReference type="Pfam" id="PF00823"/>
    </source>
</evidence>
<dbReference type="SUPFAM" id="SSF140459">
    <property type="entry name" value="PE/PPE dimer-like"/>
    <property type="match status" value="1"/>
</dbReference>
<evidence type="ECO:0000313" key="5">
    <source>
        <dbReference type="Proteomes" id="UP000193317"/>
    </source>
</evidence>
<dbReference type="InterPro" id="IPR038332">
    <property type="entry name" value="PPE_sf"/>
</dbReference>
<dbReference type="GO" id="GO:0052572">
    <property type="term" value="P:response to host immune response"/>
    <property type="evidence" value="ECO:0007669"/>
    <property type="project" value="TreeGrafter"/>
</dbReference>
<comment type="similarity">
    <text evidence="1">Belongs to the mycobacterial PPE family.</text>
</comment>
<dbReference type="InterPro" id="IPR000030">
    <property type="entry name" value="PPE_dom"/>
</dbReference>
<dbReference type="OrthoDB" id="4764793at2"/>
<evidence type="ECO:0000256" key="1">
    <source>
        <dbReference type="ARBA" id="ARBA00010652"/>
    </source>
</evidence>
<comment type="caution">
    <text evidence="4">The sequence shown here is derived from an EMBL/GenBank/DDBJ whole genome shotgun (WGS) entry which is preliminary data.</text>
</comment>
<gene>
    <name evidence="4" type="ORF">AWC27_08300</name>
</gene>
<organism evidence="4 5">
    <name type="scientific">Mycobacterium szulgai</name>
    <dbReference type="NCBI Taxonomy" id="1787"/>
    <lineage>
        <taxon>Bacteria</taxon>
        <taxon>Bacillati</taxon>
        <taxon>Actinomycetota</taxon>
        <taxon>Actinomycetes</taxon>
        <taxon>Mycobacteriales</taxon>
        <taxon>Mycobacteriaceae</taxon>
        <taxon>Mycobacterium</taxon>
    </lineage>
</organism>
<feature type="domain" description="PPE" evidence="2">
    <location>
        <begin position="2"/>
        <end position="165"/>
    </location>
</feature>
<dbReference type="Proteomes" id="UP000193317">
    <property type="component" value="Unassembled WGS sequence"/>
</dbReference>
<evidence type="ECO:0000259" key="3">
    <source>
        <dbReference type="Pfam" id="PF12484"/>
    </source>
</evidence>
<evidence type="ECO:0008006" key="6">
    <source>
        <dbReference type="Google" id="ProtNLM"/>
    </source>
</evidence>
<name>A0A1X2DX66_MYCSZ</name>
<dbReference type="FunFam" id="1.20.1260.20:FF:000001">
    <property type="entry name" value="PPE family protein PPE41"/>
    <property type="match status" value="1"/>
</dbReference>
<sequence>MNFGAIPPEINSGRMYSGAGSGPLLAAAAAWERLAAEVGSAAIGCQTVISGLISSAWAGPSSASMVAAVAPYVAWLGATAARCEQTGMQARAAAAAYETAFAMTVPPPVIVANRALLIALIATNFFGQNTPAIAATEAQYAEFWAQDAAAMYGYAGSSAIAAQLTPFAPPPPPTTPPSRNHTLGEHFPILSTTAWEALSTFESLFYDATGFVLNAGQVAQAMIFPPAPTPAAATALPSLVRTSRGPIAVSAGMGTAGRVGLMSTPPSWAGPQSAPKAEVTTISRSVFAAASERDASGLLRGIPTRRGAPATNYAHRQYGFPVSVVPRPPAGG</sequence>
<dbReference type="RefSeq" id="WP_085672394.1">
    <property type="nucleotide sequence ID" value="NZ_JACKRU010000753.1"/>
</dbReference>
<dbReference type="PANTHER" id="PTHR46766:SF1">
    <property type="entry name" value="GLUTAMINE-RICH PROTEIN 2"/>
    <property type="match status" value="1"/>
</dbReference>
<dbReference type="InterPro" id="IPR022171">
    <property type="entry name" value="PPE_C"/>
</dbReference>
<keyword evidence="5" id="KW-1185">Reference proteome</keyword>
<accession>A0A1X2DX66</accession>
<dbReference type="Gene3D" id="1.20.1260.20">
    <property type="entry name" value="PPE superfamily"/>
    <property type="match status" value="1"/>
</dbReference>
<feature type="domain" description="PPE family C-terminal" evidence="3">
    <location>
        <begin position="250"/>
        <end position="328"/>
    </location>
</feature>
<proteinExistence type="inferred from homology"/>
<evidence type="ECO:0000313" key="4">
    <source>
        <dbReference type="EMBL" id="ORW92722.1"/>
    </source>
</evidence>
<protein>
    <recommendedName>
        <fullName evidence="6">PPE family protein</fullName>
    </recommendedName>
</protein>
<dbReference type="Pfam" id="PF12484">
    <property type="entry name" value="PPE-SVP"/>
    <property type="match status" value="1"/>
</dbReference>
<dbReference type="Pfam" id="PF00823">
    <property type="entry name" value="PPE"/>
    <property type="match status" value="1"/>
</dbReference>